<dbReference type="Pfam" id="PF00176">
    <property type="entry name" value="SNF2-rel_dom"/>
    <property type="match status" value="1"/>
</dbReference>
<dbReference type="STRING" id="1280514.AXFE_04280"/>
<dbReference type="Proteomes" id="UP000032360">
    <property type="component" value="Unassembled WGS sequence"/>
</dbReference>
<dbReference type="InterPro" id="IPR049730">
    <property type="entry name" value="SNF2/RAD54-like_C"/>
</dbReference>
<reference evidence="4 5" key="1">
    <citation type="submission" date="2015-01" db="EMBL/GenBank/DDBJ databases">
        <title>Draft genome of the acidophilic iron oxidizer Acidithrix ferrooxidans strain Py-F3.</title>
        <authorList>
            <person name="Poehlein A."/>
            <person name="Eisen S."/>
            <person name="Schloemann M."/>
            <person name="Johnson B.D."/>
            <person name="Daniel R."/>
            <person name="Muehling M."/>
        </authorList>
    </citation>
    <scope>NUCLEOTIDE SEQUENCE [LARGE SCALE GENOMIC DNA]</scope>
    <source>
        <strain evidence="4 5">Py-F3</strain>
    </source>
</reference>
<evidence type="ECO:0000259" key="3">
    <source>
        <dbReference type="PROSITE" id="PS51194"/>
    </source>
</evidence>
<dbReference type="Pfam" id="PF12419">
    <property type="entry name" value="DUF3670"/>
    <property type="match status" value="1"/>
</dbReference>
<dbReference type="InterPro" id="IPR027417">
    <property type="entry name" value="P-loop_NTPase"/>
</dbReference>
<dbReference type="PANTHER" id="PTHR10799">
    <property type="entry name" value="SNF2/RAD54 HELICASE FAMILY"/>
    <property type="match status" value="1"/>
</dbReference>
<dbReference type="InterPro" id="IPR000330">
    <property type="entry name" value="SNF2_N"/>
</dbReference>
<dbReference type="SMART" id="SM00487">
    <property type="entry name" value="DEXDc"/>
    <property type="match status" value="1"/>
</dbReference>
<dbReference type="Gene3D" id="3.40.50.10810">
    <property type="entry name" value="Tandem AAA-ATPase domain"/>
    <property type="match status" value="1"/>
</dbReference>
<dbReference type="InterPro" id="IPR022138">
    <property type="entry name" value="DUF3670"/>
</dbReference>
<dbReference type="Gene3D" id="3.40.50.300">
    <property type="entry name" value="P-loop containing nucleotide triphosphate hydrolases"/>
    <property type="match status" value="1"/>
</dbReference>
<dbReference type="OrthoDB" id="9760715at2"/>
<evidence type="ECO:0000313" key="4">
    <source>
        <dbReference type="EMBL" id="KJF18696.1"/>
    </source>
</evidence>
<feature type="domain" description="Helicase ATP-binding" evidence="2">
    <location>
        <begin position="585"/>
        <end position="773"/>
    </location>
</feature>
<proteinExistence type="predicted"/>
<dbReference type="RefSeq" id="WP_052604235.1">
    <property type="nucleotide sequence ID" value="NZ_JXYS01000009.1"/>
</dbReference>
<accession>A0A0D8HNI8</accession>
<dbReference type="PATRIC" id="fig|1280514.3.peg.601"/>
<dbReference type="PROSITE" id="PS51192">
    <property type="entry name" value="HELICASE_ATP_BIND_1"/>
    <property type="match status" value="1"/>
</dbReference>
<dbReference type="FunFam" id="3.40.50.300:FF:000533">
    <property type="entry name" value="Helicase, Snf2 family"/>
    <property type="match status" value="1"/>
</dbReference>
<dbReference type="SMART" id="SM00490">
    <property type="entry name" value="HELICc"/>
    <property type="match status" value="1"/>
</dbReference>
<dbReference type="Pfam" id="PF00271">
    <property type="entry name" value="Helicase_C"/>
    <property type="match status" value="1"/>
</dbReference>
<dbReference type="PROSITE" id="PS51194">
    <property type="entry name" value="HELICASE_CTER"/>
    <property type="match status" value="1"/>
</dbReference>
<dbReference type="InterPro" id="IPR038718">
    <property type="entry name" value="SNF2-like_sf"/>
</dbReference>
<dbReference type="InterPro" id="IPR001650">
    <property type="entry name" value="Helicase_C-like"/>
</dbReference>
<comment type="caution">
    <text evidence="4">The sequence shown here is derived from an EMBL/GenBank/DDBJ whole genome shotgun (WGS) entry which is preliminary data.</text>
</comment>
<keyword evidence="5" id="KW-1185">Reference proteome</keyword>
<dbReference type="CDD" id="cd18793">
    <property type="entry name" value="SF2_C_SNF"/>
    <property type="match status" value="1"/>
</dbReference>
<evidence type="ECO:0000313" key="5">
    <source>
        <dbReference type="Proteomes" id="UP000032360"/>
    </source>
</evidence>
<dbReference type="EMBL" id="JXYS01000009">
    <property type="protein sequence ID" value="KJF18696.1"/>
    <property type="molecule type" value="Genomic_DNA"/>
</dbReference>
<dbReference type="AlphaFoldDB" id="A0A0D8HNI8"/>
<gene>
    <name evidence="4" type="primary">rapA1</name>
    <name evidence="4" type="ORF">AXFE_04280</name>
</gene>
<dbReference type="SUPFAM" id="SSF52540">
    <property type="entry name" value="P-loop containing nucleoside triphosphate hydrolases"/>
    <property type="match status" value="2"/>
</dbReference>
<keyword evidence="1" id="KW-0378">Hydrolase</keyword>
<evidence type="ECO:0000259" key="2">
    <source>
        <dbReference type="PROSITE" id="PS51192"/>
    </source>
</evidence>
<dbReference type="GO" id="GO:0016787">
    <property type="term" value="F:hydrolase activity"/>
    <property type="evidence" value="ECO:0007669"/>
    <property type="project" value="UniProtKB-KW"/>
</dbReference>
<dbReference type="GO" id="GO:0005524">
    <property type="term" value="F:ATP binding"/>
    <property type="evidence" value="ECO:0007669"/>
    <property type="project" value="InterPro"/>
</dbReference>
<protein>
    <submittedName>
        <fullName evidence="4">RNA polymerase-associated protein RapA</fullName>
    </submittedName>
</protein>
<dbReference type="InterPro" id="IPR014001">
    <property type="entry name" value="Helicase_ATP-bd"/>
</dbReference>
<sequence length="1070" mass="118655">MLSFFIQSFIEPNGRIVFWFEQTRWSETSAINTQSARHPFSWWPTKTRSGLRTAIEGCFSGVEIFLAEDSLRLPICAKGVPKPSPNNWIEIPSDFPKKSGLSNFSIPILGTMPLLGANQILTVLDKLGELEVSVSGSDETLRFMQSPSTQTLAIIAEFALSLVKRQQFIPYASPIIGNPGAANGRWKSILGRQDVQFVRHILEEGTGELFAKVLSTRDQSAALPPKLLRIAIDIMLDQEIREAISDPIWFSYYHATGSKPLDHFLAKLADNPLSPIVSNFTLQGRLPEILDEWRERVKGELAPLRLALRISPPGYYEAETSDEDADPTEDLWEVAFGLSQRNALGTFLDPSSPNDLESVLDELKITPDEAELIYLKSLTRIATYDPLIEQAAQLGKGGRILIPSNDVITFVRGTAAILAEKEGVALLLPRTLRDAIKPKVHISSAPVKSKNPKMGLEALFTFTAKVSIGERELSREEIESLLASQSPIAKVDDDWFFVDRRGLTRALSYLTRHEQQSKRTLASILSETIGDIDDDDLISIERPDPQTLIDAMAKGRKRALESFVEPKGFTLPLRDYQRRGVDWLASLEAIGLGACLADDMGLGKTAQIIALLAQEHQDLLSAATFEISESPSSTSSSDSPSTEITETHATLIIAPVSVVGNWKRELARFYPALSVMVHHGSNRSDGVEFTESVKKHDVVITSYSLLARDISTLSALKWHRVVVDEAQNIKNPSAAMTVAANSLISSRRIALTGTPVENHTGELWAIMNFINPGLLGSRTGFRTKFSIPIERENNQTVATHLGKAIAPFLLRRLKTDKSIIADLPDKIEIKEYCGLSQEQEALYKNAVLRLQESLESASQMQRRGAILASITRLKQICNHPTLVKEATSLRGNSAKMQRLEELLEEILEGDEKVIIFTQFTTFGNLLHEHLQERFRQRVLYLHGGSTMPQRDSMVSEFATPGGPSIFLLSLKAGGTGLNLTAANHVIHYDRWWNSAVESQATDRAFRIGQRKDVVVRKLICEGTLEERIDAIIESKKALADSLISTGETWITELDDTALMDLLSLTPSEQD</sequence>
<organism evidence="4 5">
    <name type="scientific">Acidithrix ferrooxidans</name>
    <dbReference type="NCBI Taxonomy" id="1280514"/>
    <lineage>
        <taxon>Bacteria</taxon>
        <taxon>Bacillati</taxon>
        <taxon>Actinomycetota</taxon>
        <taxon>Acidimicrobiia</taxon>
        <taxon>Acidimicrobiales</taxon>
        <taxon>Acidimicrobiaceae</taxon>
        <taxon>Acidithrix</taxon>
    </lineage>
</organism>
<name>A0A0D8HNI8_9ACTN</name>
<feature type="domain" description="Helicase C-terminal" evidence="3">
    <location>
        <begin position="898"/>
        <end position="1054"/>
    </location>
</feature>
<evidence type="ECO:0000256" key="1">
    <source>
        <dbReference type="ARBA" id="ARBA00022801"/>
    </source>
</evidence>